<dbReference type="EnsemblMetazoa" id="XM_019903772.1">
    <property type="protein sequence ID" value="XP_019759331.1"/>
    <property type="gene ID" value="LOC109537174"/>
</dbReference>
<reference evidence="4" key="2">
    <citation type="submission" date="2024-08" db="UniProtKB">
        <authorList>
            <consortium name="EnsemblMetazoa"/>
        </authorList>
    </citation>
    <scope>IDENTIFICATION</scope>
</reference>
<dbReference type="InterPro" id="IPR000640">
    <property type="entry name" value="EFG_V-like"/>
</dbReference>
<dbReference type="SUPFAM" id="SSF52540">
    <property type="entry name" value="P-loop containing nucleoside triphosphate hydrolases"/>
    <property type="match status" value="1"/>
</dbReference>
<evidence type="ECO:0000256" key="2">
    <source>
        <dbReference type="ARBA" id="ARBA00023134"/>
    </source>
</evidence>
<dbReference type="GeneID" id="109537174"/>
<dbReference type="CDD" id="cd04096">
    <property type="entry name" value="eEF2_snRNP_like_C"/>
    <property type="match status" value="1"/>
</dbReference>
<dbReference type="SUPFAM" id="SSF54211">
    <property type="entry name" value="Ribosomal protein S5 domain 2-like"/>
    <property type="match status" value="1"/>
</dbReference>
<dbReference type="RefSeq" id="XP_019759331.1">
    <property type="nucleotide sequence ID" value="XM_019903772.2"/>
</dbReference>
<dbReference type="InterPro" id="IPR035647">
    <property type="entry name" value="EFG_III/V"/>
</dbReference>
<organism evidence="4 5">
    <name type="scientific">Dendroctonus ponderosae</name>
    <name type="common">Mountain pine beetle</name>
    <dbReference type="NCBI Taxonomy" id="77166"/>
    <lineage>
        <taxon>Eukaryota</taxon>
        <taxon>Metazoa</taxon>
        <taxon>Ecdysozoa</taxon>
        <taxon>Arthropoda</taxon>
        <taxon>Hexapoda</taxon>
        <taxon>Insecta</taxon>
        <taxon>Pterygota</taxon>
        <taxon>Neoptera</taxon>
        <taxon>Endopterygota</taxon>
        <taxon>Coleoptera</taxon>
        <taxon>Polyphaga</taxon>
        <taxon>Cucujiformia</taxon>
        <taxon>Curculionidae</taxon>
        <taxon>Scolytinae</taxon>
        <taxon>Dendroctonus</taxon>
    </lineage>
</organism>
<keyword evidence="1" id="KW-0547">Nucleotide-binding</keyword>
<dbReference type="RefSeq" id="XP_019759332.1">
    <property type="nucleotide sequence ID" value="XM_019903773.2"/>
</dbReference>
<dbReference type="PROSITE" id="PS51722">
    <property type="entry name" value="G_TR_2"/>
    <property type="match status" value="1"/>
</dbReference>
<dbReference type="InterPro" id="IPR005225">
    <property type="entry name" value="Small_GTP-bd"/>
</dbReference>
<evidence type="ECO:0000313" key="5">
    <source>
        <dbReference type="Proteomes" id="UP000019118"/>
    </source>
</evidence>
<keyword evidence="5" id="KW-1185">Reference proteome</keyword>
<sequence length="1017" mass="115017">MECVKPTFQELNCCMGETKCIRNVCILAHVDHGKTTLCDLLLSTNCLVSQRMAGSLRYLDDRLDEQERGITMKSSAVSLLNVLRDERAKKYRSILLNLIDTPGHIDFSSEVGAAIRVCDGAIILVDAAEGVCVQTRESISKAYEEHVTMILVINKLDRLIMELHQDIDQMFQTIIQIIEDCNVIIAELYQYGFTNQIDIENTGLLFNPTTGNVIFGSAIDGWAFTTMHISNMMIANINGETVESLNEKMWNFDCWVDSKGVIKTGARDKMKQNIFIQLCLKTVVHVYESLSGKCQGDKLRAILEKLCITDPTRDMICSTDPKVQIRSILSSWNPLSRTVFEQCLNVIPAPNCMKKEKIDYLLNSNFYAEDTYLTKCVNKFSRFFNAEYFNAPTLCYVSKMFCVDNKYLAQNASTIFTTTFRRLSEDFHREMLNLSLSETSEQLESQPTVEEPVDLSTDDLISKISSENVVIALTRVFTGVLKVGQAIYVISTGYVPDERDIQVNSSKFVKKNRHVKKVVIKQLYMLYGRDLKAVSSVPAGNFCGIEGLGGSITRTATLSSELHVVPIIEHPTYLPVMKYAIEPVNPKDIPVLRFGLKLLAQSDSCVQVIVQENGEMIILTAGDVHFDKCKEDLVKRFAKIDIRVSRPIVSLRETITNTLIAVPKETIVASHTIKMSLVAVALPQNIAQLISINYDLIKMITERQSYGWIDLLRKYNEFADKEPLARLPKEQTFKSELTTRAVAHFKDLLYATFEQNGIVWDNLKNKIWCVSRTPDCANILINNSRDYVHNIFLETNVQDQRTFLAQCVLRAFQSCVKAGPICEEPLMNCAFIVNDFELARDIQPVAITPQLMSFEENAIKAALTAALENGDLRLMEPMYTTSIRVNTNVLGKVYTVIGKRRGQVYDAVGMDEKEKIYLVQAKIPVLESEGFANEIRKNSSGQANPSLKFSHYEVIDADPFVEVVQEDDDSDDESEMKMDCALRANKLRKDMRRRKGLQVEDEVVVHAEKQRTLNKKK</sequence>
<name>A0AAR5PF20_DENPD</name>
<dbReference type="Gene3D" id="3.40.50.300">
    <property type="entry name" value="P-loop containing nucleotide triphosphate hydrolases"/>
    <property type="match status" value="1"/>
</dbReference>
<evidence type="ECO:0000259" key="3">
    <source>
        <dbReference type="PROSITE" id="PS51722"/>
    </source>
</evidence>
<dbReference type="GO" id="GO:0005829">
    <property type="term" value="C:cytosol"/>
    <property type="evidence" value="ECO:0007669"/>
    <property type="project" value="TreeGrafter"/>
</dbReference>
<dbReference type="AlphaFoldDB" id="A0AAR5PF20"/>
<dbReference type="Pfam" id="PF00009">
    <property type="entry name" value="GTP_EFTU"/>
    <property type="match status" value="1"/>
</dbReference>
<evidence type="ECO:0000256" key="1">
    <source>
        <dbReference type="ARBA" id="ARBA00022741"/>
    </source>
</evidence>
<protein>
    <recommendedName>
        <fullName evidence="3">Tr-type G domain-containing protein</fullName>
    </recommendedName>
</protein>
<dbReference type="NCBIfam" id="TIGR00231">
    <property type="entry name" value="small_GTP"/>
    <property type="match status" value="1"/>
</dbReference>
<dbReference type="KEGG" id="dpa:109537174"/>
<dbReference type="Gene3D" id="3.30.230.10">
    <property type="match status" value="1"/>
</dbReference>
<proteinExistence type="predicted"/>
<dbReference type="Gene3D" id="3.30.70.870">
    <property type="entry name" value="Elongation Factor G (Translational Gtpase), domain 3"/>
    <property type="match status" value="1"/>
</dbReference>
<dbReference type="InterPro" id="IPR027417">
    <property type="entry name" value="P-loop_NTPase"/>
</dbReference>
<dbReference type="EnsemblMetazoa" id="XM_019903773.1">
    <property type="protein sequence ID" value="XP_019759332.1"/>
    <property type="gene ID" value="LOC109537174"/>
</dbReference>
<dbReference type="Gene3D" id="3.30.70.240">
    <property type="match status" value="1"/>
</dbReference>
<dbReference type="InterPro" id="IPR009000">
    <property type="entry name" value="Transl_B-barrel_sf"/>
</dbReference>
<dbReference type="Proteomes" id="UP000019118">
    <property type="component" value="Unassembled WGS sequence"/>
</dbReference>
<dbReference type="InterPro" id="IPR000795">
    <property type="entry name" value="T_Tr_GTP-bd_dom"/>
</dbReference>
<dbReference type="InterPro" id="IPR014721">
    <property type="entry name" value="Ribsml_uS5_D2-typ_fold_subgr"/>
</dbReference>
<evidence type="ECO:0000313" key="4">
    <source>
        <dbReference type="EnsemblMetazoa" id="XP_019759331.1"/>
    </source>
</evidence>
<dbReference type="SMART" id="SM00838">
    <property type="entry name" value="EFG_C"/>
    <property type="match status" value="1"/>
</dbReference>
<dbReference type="InterPro" id="IPR020568">
    <property type="entry name" value="Ribosomal_Su5_D2-typ_SF"/>
</dbReference>
<dbReference type="GO" id="GO:0042256">
    <property type="term" value="P:cytosolic ribosome assembly"/>
    <property type="evidence" value="ECO:0007669"/>
    <property type="project" value="TreeGrafter"/>
</dbReference>
<dbReference type="PANTHER" id="PTHR42908">
    <property type="entry name" value="TRANSLATION ELONGATION FACTOR-RELATED"/>
    <property type="match status" value="1"/>
</dbReference>
<dbReference type="Pfam" id="PF00679">
    <property type="entry name" value="EFG_C"/>
    <property type="match status" value="1"/>
</dbReference>
<dbReference type="SUPFAM" id="SSF50447">
    <property type="entry name" value="Translation proteins"/>
    <property type="match status" value="1"/>
</dbReference>
<dbReference type="FunFam" id="3.30.70.870:FF:000002">
    <property type="entry name" value="Translation elongation factor 2"/>
    <property type="match status" value="1"/>
</dbReference>
<dbReference type="SUPFAM" id="SSF54980">
    <property type="entry name" value="EF-G C-terminal domain-like"/>
    <property type="match status" value="2"/>
</dbReference>
<accession>A0AAR5PF20</accession>
<dbReference type="GO" id="GO:1990904">
    <property type="term" value="C:ribonucleoprotein complex"/>
    <property type="evidence" value="ECO:0007669"/>
    <property type="project" value="TreeGrafter"/>
</dbReference>
<dbReference type="PRINTS" id="PR00315">
    <property type="entry name" value="ELONGATNFCT"/>
</dbReference>
<dbReference type="GO" id="GO:0043022">
    <property type="term" value="F:ribosome binding"/>
    <property type="evidence" value="ECO:0007669"/>
    <property type="project" value="TreeGrafter"/>
</dbReference>
<dbReference type="GO" id="GO:0005525">
    <property type="term" value="F:GTP binding"/>
    <property type="evidence" value="ECO:0007669"/>
    <property type="project" value="UniProtKB-KW"/>
</dbReference>
<dbReference type="GO" id="GO:0003924">
    <property type="term" value="F:GTPase activity"/>
    <property type="evidence" value="ECO:0007669"/>
    <property type="project" value="InterPro"/>
</dbReference>
<feature type="domain" description="Tr-type G" evidence="3">
    <location>
        <begin position="19"/>
        <end position="245"/>
    </location>
</feature>
<keyword evidence="2" id="KW-0342">GTP-binding</keyword>
<dbReference type="PANTHER" id="PTHR42908:SF3">
    <property type="entry name" value="ELONGATION FACTOR-LIKE GTPASE 1"/>
    <property type="match status" value="1"/>
</dbReference>
<reference evidence="5" key="1">
    <citation type="journal article" date="2013" name="Genome Biol.">
        <title>Draft genome of the mountain pine beetle, Dendroctonus ponderosae Hopkins, a major forest pest.</title>
        <authorList>
            <person name="Keeling C.I."/>
            <person name="Yuen M.M."/>
            <person name="Liao N.Y."/>
            <person name="Docking T.R."/>
            <person name="Chan S.K."/>
            <person name="Taylor G.A."/>
            <person name="Palmquist D.L."/>
            <person name="Jackman S.D."/>
            <person name="Nguyen A."/>
            <person name="Li M."/>
            <person name="Henderson H."/>
            <person name="Janes J.K."/>
            <person name="Zhao Y."/>
            <person name="Pandoh P."/>
            <person name="Moore R."/>
            <person name="Sperling F.A."/>
            <person name="Huber D.P."/>
            <person name="Birol I."/>
            <person name="Jones S.J."/>
            <person name="Bohlmann J."/>
        </authorList>
    </citation>
    <scope>NUCLEOTIDE SEQUENCE</scope>
</reference>
<dbReference type="Gene3D" id="2.40.30.10">
    <property type="entry name" value="Translation factors"/>
    <property type="match status" value="1"/>
</dbReference>